<dbReference type="Proteomes" id="UP000064967">
    <property type="component" value="Chromosome"/>
</dbReference>
<gene>
    <name evidence="3" type="ORF">AKJ09_00984</name>
</gene>
<reference evidence="3 4" key="1">
    <citation type="submission" date="2015-08" db="EMBL/GenBank/DDBJ databases">
        <authorList>
            <person name="Babu N.S."/>
            <person name="Beckwith C.J."/>
            <person name="Beseler K.G."/>
            <person name="Brison A."/>
            <person name="Carone J.V."/>
            <person name="Caskin T.P."/>
            <person name="Diamond M."/>
            <person name="Durham M.E."/>
            <person name="Foxe J.M."/>
            <person name="Go M."/>
            <person name="Henderson B.A."/>
            <person name="Jones I.B."/>
            <person name="McGettigan J.A."/>
            <person name="Micheletti S.J."/>
            <person name="Nasrallah M.E."/>
            <person name="Ortiz D."/>
            <person name="Piller C.R."/>
            <person name="Privatt S.R."/>
            <person name="Schneider S.L."/>
            <person name="Sharp S."/>
            <person name="Smith T.C."/>
            <person name="Stanton J.D."/>
            <person name="Ullery H.E."/>
            <person name="Wilson R.J."/>
            <person name="Serrano M.G."/>
            <person name="Buck G."/>
            <person name="Lee V."/>
            <person name="Wang Y."/>
            <person name="Carvalho R."/>
            <person name="Voegtly L."/>
            <person name="Shi R."/>
            <person name="Duckworth R."/>
            <person name="Johnson A."/>
            <person name="Loviza R."/>
            <person name="Walstead R."/>
            <person name="Shah Z."/>
            <person name="Kiflezghi M."/>
            <person name="Wade K."/>
            <person name="Ball S.L."/>
            <person name="Bradley K.W."/>
            <person name="Asai D.J."/>
            <person name="Bowman C.A."/>
            <person name="Russell D.A."/>
            <person name="Pope W.H."/>
            <person name="Jacobs-Sera D."/>
            <person name="Hendrix R.W."/>
            <person name="Hatfull G.F."/>
        </authorList>
    </citation>
    <scope>NUCLEOTIDE SEQUENCE [LARGE SCALE GENOMIC DNA]</scope>
    <source>
        <strain evidence="3 4">DSM 27648</strain>
    </source>
</reference>
<dbReference type="EMBL" id="CP012333">
    <property type="protein sequence ID" value="AKU94320.1"/>
    <property type="molecule type" value="Genomic_DNA"/>
</dbReference>
<dbReference type="RefSeq" id="WP_146645935.1">
    <property type="nucleotide sequence ID" value="NZ_CP012333.1"/>
</dbReference>
<evidence type="ECO:0000313" key="4">
    <source>
        <dbReference type="Proteomes" id="UP000064967"/>
    </source>
</evidence>
<feature type="compositionally biased region" description="Low complexity" evidence="1">
    <location>
        <begin position="37"/>
        <end position="57"/>
    </location>
</feature>
<evidence type="ECO:0000256" key="1">
    <source>
        <dbReference type="SAM" id="MobiDB-lite"/>
    </source>
</evidence>
<dbReference type="PROSITE" id="PS51257">
    <property type="entry name" value="PROKAR_LIPOPROTEIN"/>
    <property type="match status" value="1"/>
</dbReference>
<dbReference type="KEGG" id="llu:AKJ09_00984"/>
<feature type="signal peptide" evidence="2">
    <location>
        <begin position="1"/>
        <end position="33"/>
    </location>
</feature>
<protein>
    <recommendedName>
        <fullName evidence="5">Lipoprotein</fullName>
    </recommendedName>
</protein>
<organism evidence="3 4">
    <name type="scientific">Labilithrix luteola</name>
    <dbReference type="NCBI Taxonomy" id="1391654"/>
    <lineage>
        <taxon>Bacteria</taxon>
        <taxon>Pseudomonadati</taxon>
        <taxon>Myxococcota</taxon>
        <taxon>Polyangia</taxon>
        <taxon>Polyangiales</taxon>
        <taxon>Labilitrichaceae</taxon>
        <taxon>Labilithrix</taxon>
    </lineage>
</organism>
<accession>A0A0K1PLC3</accession>
<evidence type="ECO:0008006" key="5">
    <source>
        <dbReference type="Google" id="ProtNLM"/>
    </source>
</evidence>
<dbReference type="AlphaFoldDB" id="A0A0K1PLC3"/>
<feature type="region of interest" description="Disordered" evidence="1">
    <location>
        <begin position="33"/>
        <end position="75"/>
    </location>
</feature>
<name>A0A0K1PLC3_9BACT</name>
<feature type="chain" id="PRO_5005465955" description="Lipoprotein" evidence="2">
    <location>
        <begin position="34"/>
        <end position="175"/>
    </location>
</feature>
<proteinExistence type="predicted"/>
<evidence type="ECO:0000256" key="2">
    <source>
        <dbReference type="SAM" id="SignalP"/>
    </source>
</evidence>
<sequence>MVPLQVRGLLRLAGLVTTGAVVMFAAACSSSLADPVPTKASSAPTTSDTSATEPSEATAEEASETPAPNDGGGVQEASITVADASYKTGMTVDGGANACGMCDREWVCNNYKQLWLSESDGRCVNQTNHTALRCDGTLDGTGAKNVGTWIGNDEELQLRFDSFGSTHIIYCVPPT</sequence>
<keyword evidence="4" id="KW-1185">Reference proteome</keyword>
<keyword evidence="2" id="KW-0732">Signal</keyword>
<evidence type="ECO:0000313" key="3">
    <source>
        <dbReference type="EMBL" id="AKU94320.1"/>
    </source>
</evidence>